<gene>
    <name evidence="5" type="ORF">R2601_15115</name>
</gene>
<dbReference type="Proteomes" id="UP000006230">
    <property type="component" value="Unassembled WGS sequence"/>
</dbReference>
<dbReference type="HOGENOM" id="CLU_024920_5_0_5"/>
<reference evidence="5 6" key="1">
    <citation type="journal article" date="2010" name="J. Bacteriol.">
        <title>Genome sequences of Pelagibaca bermudensis HTCC2601T and Maritimibacter alkaliphilus HTCC2654T, the type strains of two marine Roseobacter genera.</title>
        <authorList>
            <person name="Thrash J.C."/>
            <person name="Cho J.C."/>
            <person name="Ferriera S."/>
            <person name="Johnson J."/>
            <person name="Vergin K.L."/>
            <person name="Giovannoni S.J."/>
        </authorList>
    </citation>
    <scope>NUCLEOTIDE SEQUENCE [LARGE SCALE GENOMIC DNA]</scope>
    <source>
        <strain evidence="6">DSM 26914 / JCM 13377 / KCTC 12554 / HTCC2601</strain>
    </source>
</reference>
<dbReference type="PANTHER" id="PTHR30576:SF10">
    <property type="entry name" value="SLL5057 PROTEIN"/>
    <property type="match status" value="1"/>
</dbReference>
<evidence type="ECO:0000256" key="3">
    <source>
        <dbReference type="SAM" id="Phobius"/>
    </source>
</evidence>
<keyword evidence="2" id="KW-0270">Exopolysaccharide synthesis</keyword>
<feature type="transmembrane region" description="Helical" evidence="3">
    <location>
        <begin position="268"/>
        <end position="292"/>
    </location>
</feature>
<comment type="caution">
    <text evidence="5">The sequence shown here is derived from an EMBL/GenBank/DDBJ whole genome shotgun (WGS) entry which is preliminary data.</text>
</comment>
<dbReference type="RefSeq" id="WP_007795869.1">
    <property type="nucleotide sequence ID" value="NZ_DS022276.1"/>
</dbReference>
<dbReference type="NCBIfam" id="TIGR00696">
    <property type="entry name" value="wecG_tagA_cpsF"/>
    <property type="match status" value="1"/>
</dbReference>
<dbReference type="Pfam" id="PF03808">
    <property type="entry name" value="Glyco_tran_WecG"/>
    <property type="match status" value="1"/>
</dbReference>
<keyword evidence="3" id="KW-0472">Membrane</keyword>
<name>Q0FMR0_SALBH</name>
<comment type="similarity">
    <text evidence="1">Belongs to the bacterial sugar transferase family.</text>
</comment>
<evidence type="ECO:0000313" key="6">
    <source>
        <dbReference type="Proteomes" id="UP000006230"/>
    </source>
</evidence>
<organism evidence="5 6">
    <name type="scientific">Salipiger bermudensis (strain DSM 26914 / JCM 13377 / KCTC 12554 / HTCC2601)</name>
    <name type="common">Pelagibaca bermudensis</name>
    <dbReference type="NCBI Taxonomy" id="314265"/>
    <lineage>
        <taxon>Bacteria</taxon>
        <taxon>Pseudomonadati</taxon>
        <taxon>Pseudomonadota</taxon>
        <taxon>Alphaproteobacteria</taxon>
        <taxon>Rhodobacterales</taxon>
        <taxon>Roseobacteraceae</taxon>
        <taxon>Salipiger</taxon>
    </lineage>
</organism>
<dbReference type="InterPro" id="IPR004629">
    <property type="entry name" value="WecG_TagA_CpsF"/>
</dbReference>
<evidence type="ECO:0000259" key="4">
    <source>
        <dbReference type="Pfam" id="PF02397"/>
    </source>
</evidence>
<dbReference type="EMBL" id="AATQ01000026">
    <property type="protein sequence ID" value="EAU45465.1"/>
    <property type="molecule type" value="Genomic_DNA"/>
</dbReference>
<dbReference type="OrthoDB" id="9808602at2"/>
<dbReference type="PANTHER" id="PTHR30576">
    <property type="entry name" value="COLANIC BIOSYNTHESIS UDP-GLUCOSE LIPID CARRIER TRANSFERASE"/>
    <property type="match status" value="1"/>
</dbReference>
<evidence type="ECO:0000256" key="1">
    <source>
        <dbReference type="ARBA" id="ARBA00006464"/>
    </source>
</evidence>
<dbReference type="AlphaFoldDB" id="Q0FMR0"/>
<keyword evidence="3" id="KW-0812">Transmembrane</keyword>
<dbReference type="GO" id="GO:0016780">
    <property type="term" value="F:phosphotransferase activity, for other substituted phosphate groups"/>
    <property type="evidence" value="ECO:0007669"/>
    <property type="project" value="TreeGrafter"/>
</dbReference>
<dbReference type="eggNOG" id="COG2148">
    <property type="taxonomic scope" value="Bacteria"/>
</dbReference>
<dbReference type="CDD" id="cd06533">
    <property type="entry name" value="Glyco_transf_WecG_TagA"/>
    <property type="match status" value="1"/>
</dbReference>
<evidence type="ECO:0000256" key="2">
    <source>
        <dbReference type="ARBA" id="ARBA00023169"/>
    </source>
</evidence>
<dbReference type="eggNOG" id="COG1922">
    <property type="taxonomic scope" value="Bacteria"/>
</dbReference>
<keyword evidence="6" id="KW-1185">Reference proteome</keyword>
<proteinExistence type="inferred from homology"/>
<evidence type="ECO:0000313" key="5">
    <source>
        <dbReference type="EMBL" id="EAU45465.1"/>
    </source>
</evidence>
<keyword evidence="3" id="KW-1133">Transmembrane helix</keyword>
<feature type="domain" description="Bacterial sugar transferase" evidence="4">
    <location>
        <begin position="266"/>
        <end position="453"/>
    </location>
</feature>
<dbReference type="STRING" id="314265.R2601_15115"/>
<protein>
    <submittedName>
        <fullName evidence="5">Undecaprenyl-phosphate galactosephosphotransferase</fullName>
    </submittedName>
</protein>
<dbReference type="Pfam" id="PF02397">
    <property type="entry name" value="Bac_transf"/>
    <property type="match status" value="1"/>
</dbReference>
<keyword evidence="5" id="KW-0808">Transferase</keyword>
<dbReference type="GO" id="GO:0000271">
    <property type="term" value="P:polysaccharide biosynthetic process"/>
    <property type="evidence" value="ECO:0007669"/>
    <property type="project" value="UniProtKB-KW"/>
</dbReference>
<sequence>MKMMPPAAFARSLAATPALNTKRVLGLPVVDATTDDCVEALLGGAARTVFFLNAHCANIRARDPHYAAALARAGAVLPDGIGIELAALMIGTELTENLNGTDFTPALLRAAARRGLSVFLFGAKPGTAEAAARKLATTIPGLRIAGTRDGYGGTANSAEAIREINASGADILLVAMGVPQQELWIDRHLSDLAPGLVLGVGALFDFLAGTVQRAPAPVRKARLEWAWRLAMEPRRMAGRYLVGNATFMARAAWHALRLAGPEAIGKRLLDFAGSLALTLIMAPLLLLVAALIRADSRGPVLFRQTRVGRNGKPFTIFKFRTMHTDAAERLAELRASSDREGICFKSRSDPRVTRVGRLLRRYSIDELPQVFNVLFGHMSLVGPRPALPTEVAAYPAHALERLDARPGITGLWQVSGRADIGFDKMVDMDIAYVRSRSLLLDLILLGLTAQAVFSGRGAY</sequence>
<accession>Q0FMR0</accession>
<dbReference type="InterPro" id="IPR003362">
    <property type="entry name" value="Bact_transf"/>
</dbReference>